<dbReference type="Proteomes" id="UP000228700">
    <property type="component" value="Unassembled WGS sequence"/>
</dbReference>
<evidence type="ECO:0000256" key="11">
    <source>
        <dbReference type="HAMAP-Rule" id="MF_00059"/>
    </source>
</evidence>
<dbReference type="Gene3D" id="3.30.1360.10">
    <property type="entry name" value="RNA polymerase, RBP11-like subunit"/>
    <property type="match status" value="1"/>
</dbReference>
<dbReference type="NCBIfam" id="TIGR02027">
    <property type="entry name" value="rpoA"/>
    <property type="match status" value="1"/>
</dbReference>
<dbReference type="InterPro" id="IPR011262">
    <property type="entry name" value="DNA-dir_RNA_pol_insert"/>
</dbReference>
<sequence length="318" mass="34930">MTENNIVLPSKPKIVLEKGSLGVYEIDGLYPGYGHTLGNSLRRIILSSLTGAAVTHVKIAGVSHEFSTISGVKEDVITILLNLKKLRVRLLTSEPQTLNLKVKGIKDITAKDIELPGQVELLSPEQHIASVTEKSAELDIEITVSNGLGYVTKEVLQKERVDIGTIALDAAFTPIKKVNYEVENMRIGDRTDFNRLRITVETDGTMTPHEALEQSIAIMINQLKAIVGFKEEEPEPVIEDTKISSPAKKELDTEFLKTRIETLNLSQRTTNALTSSGVRTVGGLVRKKEEDIENVEGLGPKGIQEIRKALAEFGVTLK</sequence>
<keyword evidence="7 11" id="KW-0804">Transcription</keyword>
<evidence type="ECO:0000256" key="9">
    <source>
        <dbReference type="ARBA" id="ARBA00033070"/>
    </source>
</evidence>
<feature type="region of interest" description="Alpha C-terminal domain (alpha-CTD)" evidence="11">
    <location>
        <begin position="251"/>
        <end position="318"/>
    </location>
</feature>
<accession>A0A2M8LCG1</accession>
<dbReference type="GO" id="GO:0046983">
    <property type="term" value="F:protein dimerization activity"/>
    <property type="evidence" value="ECO:0007669"/>
    <property type="project" value="InterPro"/>
</dbReference>
<dbReference type="HAMAP" id="MF_00059">
    <property type="entry name" value="RNApol_bact_RpoA"/>
    <property type="match status" value="1"/>
</dbReference>
<dbReference type="Pfam" id="PF01193">
    <property type="entry name" value="RNA_pol_L"/>
    <property type="match status" value="1"/>
</dbReference>
<evidence type="ECO:0000259" key="12">
    <source>
        <dbReference type="SMART" id="SM00662"/>
    </source>
</evidence>
<dbReference type="InterPro" id="IPR011773">
    <property type="entry name" value="DNA-dir_RpoA"/>
</dbReference>
<dbReference type="SUPFAM" id="SSF55257">
    <property type="entry name" value="RBP11-like subunits of RNA polymerase"/>
    <property type="match status" value="1"/>
</dbReference>
<evidence type="ECO:0000313" key="13">
    <source>
        <dbReference type="EMBL" id="PJE74304.1"/>
    </source>
</evidence>
<dbReference type="InterPro" id="IPR011260">
    <property type="entry name" value="RNAP_asu_C"/>
</dbReference>
<organism evidence="13 14">
    <name type="scientific">Candidatus Taylorbacteria bacterium CG10_big_fil_rev_8_21_14_0_10_41_48</name>
    <dbReference type="NCBI Taxonomy" id="1975024"/>
    <lineage>
        <taxon>Bacteria</taxon>
        <taxon>Candidatus Tayloriibacteriota</taxon>
    </lineage>
</organism>
<dbReference type="NCBIfam" id="NF003519">
    <property type="entry name" value="PRK05182.2-5"/>
    <property type="match status" value="1"/>
</dbReference>
<gene>
    <name evidence="11" type="primary">rpoA</name>
    <name evidence="13" type="ORF">COV01_02295</name>
</gene>
<dbReference type="GO" id="GO:0000428">
    <property type="term" value="C:DNA-directed RNA polymerase complex"/>
    <property type="evidence" value="ECO:0007669"/>
    <property type="project" value="UniProtKB-KW"/>
</dbReference>
<dbReference type="EC" id="2.7.7.6" evidence="2 11"/>
<keyword evidence="5 11" id="KW-0808">Transferase</keyword>
<evidence type="ECO:0000256" key="10">
    <source>
        <dbReference type="ARBA" id="ARBA00048552"/>
    </source>
</evidence>
<keyword evidence="6 11" id="KW-0548">Nucleotidyltransferase</keyword>
<comment type="function">
    <text evidence="11">DNA-dependent RNA polymerase catalyzes the transcription of DNA into RNA using the four ribonucleoside triphosphates as substrates.</text>
</comment>
<evidence type="ECO:0000256" key="5">
    <source>
        <dbReference type="ARBA" id="ARBA00022679"/>
    </source>
</evidence>
<evidence type="ECO:0000256" key="7">
    <source>
        <dbReference type="ARBA" id="ARBA00023163"/>
    </source>
</evidence>
<dbReference type="CDD" id="cd06928">
    <property type="entry name" value="RNAP_alpha_NTD"/>
    <property type="match status" value="1"/>
</dbReference>
<dbReference type="GO" id="GO:0003899">
    <property type="term" value="F:DNA-directed RNA polymerase activity"/>
    <property type="evidence" value="ECO:0007669"/>
    <property type="project" value="UniProtKB-UniRule"/>
</dbReference>
<name>A0A2M8LCG1_9BACT</name>
<dbReference type="GO" id="GO:0005737">
    <property type="term" value="C:cytoplasm"/>
    <property type="evidence" value="ECO:0007669"/>
    <property type="project" value="UniProtKB-ARBA"/>
</dbReference>
<dbReference type="InterPro" id="IPR036603">
    <property type="entry name" value="RBP11-like"/>
</dbReference>
<comment type="caution">
    <text evidence="13">The sequence shown here is derived from an EMBL/GenBank/DDBJ whole genome shotgun (WGS) entry which is preliminary data.</text>
</comment>
<reference evidence="14" key="1">
    <citation type="submission" date="2017-09" db="EMBL/GenBank/DDBJ databases">
        <title>Depth-based differentiation of microbial function through sediment-hosted aquifers and enrichment of novel symbionts in the deep terrestrial subsurface.</title>
        <authorList>
            <person name="Probst A.J."/>
            <person name="Ladd B."/>
            <person name="Jarett J.K."/>
            <person name="Geller-Mcgrath D.E."/>
            <person name="Sieber C.M.K."/>
            <person name="Emerson J.B."/>
            <person name="Anantharaman K."/>
            <person name="Thomas B.C."/>
            <person name="Malmstrom R."/>
            <person name="Stieglmeier M."/>
            <person name="Klingl A."/>
            <person name="Woyke T."/>
            <person name="Ryan C.M."/>
            <person name="Banfield J.F."/>
        </authorList>
    </citation>
    <scope>NUCLEOTIDE SEQUENCE [LARGE SCALE GENOMIC DNA]</scope>
</reference>
<comment type="domain">
    <text evidence="11">The N-terminal domain is essential for RNAP assembly and basal transcription, whereas the C-terminal domain is involved in interaction with transcriptional regulators and with upstream promoter elements.</text>
</comment>
<dbReference type="InterPro" id="IPR011263">
    <property type="entry name" value="DNA-dir_RNA_pol_RpoA/D/Rpb3"/>
</dbReference>
<evidence type="ECO:0000256" key="2">
    <source>
        <dbReference type="ARBA" id="ARBA00012418"/>
    </source>
</evidence>
<dbReference type="GO" id="GO:0003677">
    <property type="term" value="F:DNA binding"/>
    <property type="evidence" value="ECO:0007669"/>
    <property type="project" value="UniProtKB-UniRule"/>
</dbReference>
<dbReference type="AlphaFoldDB" id="A0A2M8LCG1"/>
<feature type="domain" description="DNA-directed RNA polymerase RpoA/D/Rpb3-type" evidence="12">
    <location>
        <begin position="21"/>
        <end position="229"/>
    </location>
</feature>
<evidence type="ECO:0000313" key="14">
    <source>
        <dbReference type="Proteomes" id="UP000228700"/>
    </source>
</evidence>
<dbReference type="EMBL" id="PFEQ01000009">
    <property type="protein sequence ID" value="PJE74304.1"/>
    <property type="molecule type" value="Genomic_DNA"/>
</dbReference>
<proteinExistence type="inferred from homology"/>
<dbReference type="Pfam" id="PF01000">
    <property type="entry name" value="RNA_pol_A_bac"/>
    <property type="match status" value="1"/>
</dbReference>
<comment type="catalytic activity">
    <reaction evidence="10 11">
        <text>RNA(n) + a ribonucleoside 5'-triphosphate = RNA(n+1) + diphosphate</text>
        <dbReference type="Rhea" id="RHEA:21248"/>
        <dbReference type="Rhea" id="RHEA-COMP:14527"/>
        <dbReference type="Rhea" id="RHEA-COMP:17342"/>
        <dbReference type="ChEBI" id="CHEBI:33019"/>
        <dbReference type="ChEBI" id="CHEBI:61557"/>
        <dbReference type="ChEBI" id="CHEBI:140395"/>
        <dbReference type="EC" id="2.7.7.6"/>
    </reaction>
</comment>
<evidence type="ECO:0000256" key="3">
    <source>
        <dbReference type="ARBA" id="ARBA00015972"/>
    </source>
</evidence>
<evidence type="ECO:0000256" key="4">
    <source>
        <dbReference type="ARBA" id="ARBA00022478"/>
    </source>
</evidence>
<keyword evidence="4 11" id="KW-0240">DNA-directed RNA polymerase</keyword>
<comment type="subunit">
    <text evidence="11">Homodimer. The RNAP catalytic core consists of 2 alpha, 1 beta, 1 beta' and 1 omega subunit. When a sigma factor is associated with the core the holoenzyme is formed, which can initiate transcription.</text>
</comment>
<dbReference type="FunFam" id="2.170.120.12:FF:000001">
    <property type="entry name" value="DNA-directed RNA polymerase subunit alpha"/>
    <property type="match status" value="1"/>
</dbReference>
<dbReference type="Pfam" id="PF03118">
    <property type="entry name" value="RNA_pol_A_CTD"/>
    <property type="match status" value="1"/>
</dbReference>
<evidence type="ECO:0000256" key="8">
    <source>
        <dbReference type="ARBA" id="ARBA00032524"/>
    </source>
</evidence>
<evidence type="ECO:0000256" key="1">
    <source>
        <dbReference type="ARBA" id="ARBA00007123"/>
    </source>
</evidence>
<dbReference type="Gene3D" id="2.170.120.12">
    <property type="entry name" value="DNA-directed RNA polymerase, insert domain"/>
    <property type="match status" value="1"/>
</dbReference>
<dbReference type="SMART" id="SM00662">
    <property type="entry name" value="RPOLD"/>
    <property type="match status" value="1"/>
</dbReference>
<dbReference type="Gene3D" id="1.10.150.20">
    <property type="entry name" value="5' to 3' exonuclease, C-terminal subdomain"/>
    <property type="match status" value="1"/>
</dbReference>
<dbReference type="SUPFAM" id="SSF47789">
    <property type="entry name" value="C-terminal domain of RNA polymerase alpha subunit"/>
    <property type="match status" value="1"/>
</dbReference>
<evidence type="ECO:0000256" key="6">
    <source>
        <dbReference type="ARBA" id="ARBA00022695"/>
    </source>
</evidence>
<comment type="similarity">
    <text evidence="1 11">Belongs to the RNA polymerase alpha chain family.</text>
</comment>
<dbReference type="GO" id="GO:0006351">
    <property type="term" value="P:DNA-templated transcription"/>
    <property type="evidence" value="ECO:0007669"/>
    <property type="project" value="UniProtKB-UniRule"/>
</dbReference>
<dbReference type="InterPro" id="IPR036643">
    <property type="entry name" value="RNApol_insert_sf"/>
</dbReference>
<protein>
    <recommendedName>
        <fullName evidence="3 11">DNA-directed RNA polymerase subunit alpha</fullName>
        <shortName evidence="11">RNAP subunit alpha</shortName>
        <ecNumber evidence="2 11">2.7.7.6</ecNumber>
    </recommendedName>
    <alternativeName>
        <fullName evidence="9 11">RNA polymerase subunit alpha</fullName>
    </alternativeName>
    <alternativeName>
        <fullName evidence="8 11">Transcriptase subunit alpha</fullName>
    </alternativeName>
</protein>
<dbReference type="SUPFAM" id="SSF56553">
    <property type="entry name" value="Insert subdomain of RNA polymerase alpha subunit"/>
    <property type="match status" value="1"/>
</dbReference>
<feature type="region of interest" description="Alpha N-terminal domain (alpha-NTD)" evidence="11">
    <location>
        <begin position="1"/>
        <end position="230"/>
    </location>
</feature>